<organism evidence="1">
    <name type="scientific">Oryza barthii</name>
    <dbReference type="NCBI Taxonomy" id="65489"/>
    <lineage>
        <taxon>Eukaryota</taxon>
        <taxon>Viridiplantae</taxon>
        <taxon>Streptophyta</taxon>
        <taxon>Embryophyta</taxon>
        <taxon>Tracheophyta</taxon>
        <taxon>Spermatophyta</taxon>
        <taxon>Magnoliopsida</taxon>
        <taxon>Liliopsida</taxon>
        <taxon>Poales</taxon>
        <taxon>Poaceae</taxon>
        <taxon>BOP clade</taxon>
        <taxon>Oryzoideae</taxon>
        <taxon>Oryzeae</taxon>
        <taxon>Oryzinae</taxon>
        <taxon>Oryza</taxon>
    </lineage>
</organism>
<accession>A0A0D3GNE5</accession>
<sequence>MYLDIERWATRRCAAIDSLAHGMDNDPVRWLALSMESVCMVEPDLVTEEEEVVTVPPELVYDTQKDERWRRGGR</sequence>
<protein>
    <submittedName>
        <fullName evidence="1">Uncharacterized protein</fullName>
    </submittedName>
</protein>
<dbReference type="AlphaFoldDB" id="A0A0D3GNE5"/>
<dbReference type="Proteomes" id="UP000026960">
    <property type="component" value="Chromosome 7"/>
</dbReference>
<evidence type="ECO:0000313" key="2">
    <source>
        <dbReference type="Proteomes" id="UP000026960"/>
    </source>
</evidence>
<keyword evidence="2" id="KW-1185">Reference proteome</keyword>
<name>A0A0D3GNE5_9ORYZ</name>
<dbReference type="PaxDb" id="65489-OBART07G06490.1"/>
<dbReference type="Gramene" id="OBART07G06490.1">
    <property type="protein sequence ID" value="OBART07G06490.1"/>
    <property type="gene ID" value="OBART07G06490"/>
</dbReference>
<dbReference type="HOGENOM" id="CLU_2691644_0_0_1"/>
<proteinExistence type="predicted"/>
<dbReference type="EnsemblPlants" id="OBART07G06490.1">
    <property type="protein sequence ID" value="OBART07G06490.1"/>
    <property type="gene ID" value="OBART07G06490"/>
</dbReference>
<evidence type="ECO:0000313" key="1">
    <source>
        <dbReference type="EnsemblPlants" id="OBART07G06490.1"/>
    </source>
</evidence>
<reference evidence="1" key="2">
    <citation type="submission" date="2015-03" db="UniProtKB">
        <authorList>
            <consortium name="EnsemblPlants"/>
        </authorList>
    </citation>
    <scope>IDENTIFICATION</scope>
</reference>
<reference evidence="1" key="1">
    <citation type="journal article" date="2009" name="Rice">
        <title>De Novo Next Generation Sequencing of Plant Genomes.</title>
        <authorList>
            <person name="Rounsley S."/>
            <person name="Marri P.R."/>
            <person name="Yu Y."/>
            <person name="He R."/>
            <person name="Sisneros N."/>
            <person name="Goicoechea J.L."/>
            <person name="Lee S.J."/>
            <person name="Angelova A."/>
            <person name="Kudrna D."/>
            <person name="Luo M."/>
            <person name="Affourtit J."/>
            <person name="Desany B."/>
            <person name="Knight J."/>
            <person name="Niazi F."/>
            <person name="Egholm M."/>
            <person name="Wing R.A."/>
        </authorList>
    </citation>
    <scope>NUCLEOTIDE SEQUENCE [LARGE SCALE GENOMIC DNA]</scope>
    <source>
        <strain evidence="1">cv. IRGC 105608</strain>
    </source>
</reference>